<organism evidence="1 2">
    <name type="scientific">Plakobranchus ocellatus</name>
    <dbReference type="NCBI Taxonomy" id="259542"/>
    <lineage>
        <taxon>Eukaryota</taxon>
        <taxon>Metazoa</taxon>
        <taxon>Spiralia</taxon>
        <taxon>Lophotrochozoa</taxon>
        <taxon>Mollusca</taxon>
        <taxon>Gastropoda</taxon>
        <taxon>Heterobranchia</taxon>
        <taxon>Euthyneura</taxon>
        <taxon>Panpulmonata</taxon>
        <taxon>Sacoglossa</taxon>
        <taxon>Placobranchoidea</taxon>
        <taxon>Plakobranchidae</taxon>
        <taxon>Plakobranchus</taxon>
    </lineage>
</organism>
<name>A0AAV4BSQ5_9GAST</name>
<evidence type="ECO:0000313" key="2">
    <source>
        <dbReference type="Proteomes" id="UP000735302"/>
    </source>
</evidence>
<accession>A0AAV4BSQ5</accession>
<evidence type="ECO:0000313" key="1">
    <source>
        <dbReference type="EMBL" id="GFO21849.1"/>
    </source>
</evidence>
<gene>
    <name evidence="1" type="ORF">PoB_004835400</name>
</gene>
<comment type="caution">
    <text evidence="1">The sequence shown here is derived from an EMBL/GenBank/DDBJ whole genome shotgun (WGS) entry which is preliminary data.</text>
</comment>
<reference evidence="1 2" key="1">
    <citation type="journal article" date="2021" name="Elife">
        <title>Chloroplast acquisition without the gene transfer in kleptoplastic sea slugs, Plakobranchus ocellatus.</title>
        <authorList>
            <person name="Maeda T."/>
            <person name="Takahashi S."/>
            <person name="Yoshida T."/>
            <person name="Shimamura S."/>
            <person name="Takaki Y."/>
            <person name="Nagai Y."/>
            <person name="Toyoda A."/>
            <person name="Suzuki Y."/>
            <person name="Arimoto A."/>
            <person name="Ishii H."/>
            <person name="Satoh N."/>
            <person name="Nishiyama T."/>
            <person name="Hasebe M."/>
            <person name="Maruyama T."/>
            <person name="Minagawa J."/>
            <person name="Obokata J."/>
            <person name="Shigenobu S."/>
        </authorList>
    </citation>
    <scope>NUCLEOTIDE SEQUENCE [LARGE SCALE GENOMIC DNA]</scope>
</reference>
<sequence length="96" mass="10935">MDENVPPPSHNTNEVQVAILKRKVNALRSRTWRLRQAHATQQQHKKGEISPKGDAVKTATDMDKLRFTLSQYLSPAALEFVLTQVWVSKLSVKGRR</sequence>
<protein>
    <submittedName>
        <fullName evidence="1">Uncharacterized protein</fullName>
    </submittedName>
</protein>
<proteinExistence type="predicted"/>
<dbReference type="Proteomes" id="UP000735302">
    <property type="component" value="Unassembled WGS sequence"/>
</dbReference>
<keyword evidence="2" id="KW-1185">Reference proteome</keyword>
<dbReference type="AlphaFoldDB" id="A0AAV4BSQ5"/>
<dbReference type="EMBL" id="BLXT01005284">
    <property type="protein sequence ID" value="GFO21849.1"/>
    <property type="molecule type" value="Genomic_DNA"/>
</dbReference>